<proteinExistence type="predicted"/>
<accession>A0A7X4H3T5</accession>
<name>A0A7X4H3T5_9BURK</name>
<reference evidence="1 2" key="1">
    <citation type="submission" date="2019-12" db="EMBL/GenBank/DDBJ databases">
        <title>Novel species isolated from a subtropical stream in China.</title>
        <authorList>
            <person name="Lu H."/>
        </authorList>
    </citation>
    <scope>NUCLEOTIDE SEQUENCE [LARGE SCALE GENOMIC DNA]</scope>
    <source>
        <strain evidence="1 2">FT134W</strain>
    </source>
</reference>
<evidence type="ECO:0000313" key="2">
    <source>
        <dbReference type="Proteomes" id="UP000469734"/>
    </source>
</evidence>
<gene>
    <name evidence="1" type="ORF">GTP56_16620</name>
</gene>
<comment type="caution">
    <text evidence="1">The sequence shown here is derived from an EMBL/GenBank/DDBJ whole genome shotgun (WGS) entry which is preliminary data.</text>
</comment>
<dbReference type="Proteomes" id="UP000469734">
    <property type="component" value="Unassembled WGS sequence"/>
</dbReference>
<dbReference type="AlphaFoldDB" id="A0A7X4H3T5"/>
<dbReference type="EMBL" id="WWCR01000017">
    <property type="protein sequence ID" value="MYM73817.1"/>
    <property type="molecule type" value="Genomic_DNA"/>
</dbReference>
<sequence length="218" mass="24581">MLNNLRRPLLYGLHGHARMRLLASGLDVICRSRDKQFFAVVRGSPCHIEFRSMNIILLLSSIALCMASSLCSAEIPTYNAQQPQRDGVFLVGMECHHRNLTLEIGVFFPANPPTKRMDLWNIADLVKFNPTTYNLEKVETVERRCNVGGNHYKIQFQGIPGASNAMLMCGAATGVHASVWRDDKLVFDEDLSKCSRDDYIQQVRFKDGVDAPEVDRHS</sequence>
<dbReference type="RefSeq" id="WP_161050889.1">
    <property type="nucleotide sequence ID" value="NZ_WWCR01000017.1"/>
</dbReference>
<protein>
    <submittedName>
        <fullName evidence="1">Uncharacterized protein</fullName>
    </submittedName>
</protein>
<evidence type="ECO:0000313" key="1">
    <source>
        <dbReference type="EMBL" id="MYM73817.1"/>
    </source>
</evidence>
<organism evidence="1 2">
    <name type="scientific">Duganella margarita</name>
    <dbReference type="NCBI Taxonomy" id="2692170"/>
    <lineage>
        <taxon>Bacteria</taxon>
        <taxon>Pseudomonadati</taxon>
        <taxon>Pseudomonadota</taxon>
        <taxon>Betaproteobacteria</taxon>
        <taxon>Burkholderiales</taxon>
        <taxon>Oxalobacteraceae</taxon>
        <taxon>Telluria group</taxon>
        <taxon>Duganella</taxon>
    </lineage>
</organism>